<dbReference type="PANTHER" id="PTHR30309">
    <property type="entry name" value="INNER MEMBRANE PROTEIN YGIH"/>
    <property type="match status" value="1"/>
</dbReference>
<comment type="subcellular location">
    <subcellularLocation>
        <location evidence="10">Cell membrane</location>
        <topology evidence="10">Multi-pass membrane protein</topology>
    </subcellularLocation>
</comment>
<evidence type="ECO:0000256" key="2">
    <source>
        <dbReference type="ARBA" id="ARBA00022516"/>
    </source>
</evidence>
<feature type="transmembrane region" description="Helical" evidence="10">
    <location>
        <begin position="151"/>
        <end position="171"/>
    </location>
</feature>
<keyword evidence="6 10" id="KW-0443">Lipid metabolism</keyword>
<keyword evidence="3 10" id="KW-0808">Transferase</keyword>
<dbReference type="InterPro" id="IPR003811">
    <property type="entry name" value="G3P_acylTferase_PlsY"/>
</dbReference>
<dbReference type="SMART" id="SM01207">
    <property type="entry name" value="G3P_acyltransf"/>
    <property type="match status" value="1"/>
</dbReference>
<evidence type="ECO:0000256" key="10">
    <source>
        <dbReference type="HAMAP-Rule" id="MF_01043"/>
    </source>
</evidence>
<comment type="pathway">
    <text evidence="10">Lipid metabolism; phospholipid metabolism.</text>
</comment>
<name>A0AAJ0X9J0_9GAMM</name>
<feature type="transmembrane region" description="Helical" evidence="10">
    <location>
        <begin position="177"/>
        <end position="195"/>
    </location>
</feature>
<feature type="transmembrane region" description="Helical" evidence="10">
    <location>
        <begin position="81"/>
        <end position="104"/>
    </location>
</feature>
<keyword evidence="1 10" id="KW-1003">Cell membrane</keyword>
<evidence type="ECO:0000256" key="1">
    <source>
        <dbReference type="ARBA" id="ARBA00022475"/>
    </source>
</evidence>
<dbReference type="NCBIfam" id="TIGR00023">
    <property type="entry name" value="glycerol-3-phosphate 1-O-acyltransferase PlsY"/>
    <property type="match status" value="1"/>
</dbReference>
<keyword evidence="9 10" id="KW-1208">Phospholipid metabolism</keyword>
<comment type="caution">
    <text evidence="11">The sequence shown here is derived from an EMBL/GenBank/DDBJ whole genome shotgun (WGS) entry which is preliminary data.</text>
</comment>
<evidence type="ECO:0000256" key="7">
    <source>
        <dbReference type="ARBA" id="ARBA00023136"/>
    </source>
</evidence>
<evidence type="ECO:0000256" key="8">
    <source>
        <dbReference type="ARBA" id="ARBA00023209"/>
    </source>
</evidence>
<comment type="function">
    <text evidence="10">Catalyzes the transfer of an acyl group from acyl-phosphate (acyl-PO(4)) to glycerol-3-phosphate (G3P) to form lysophosphatidic acid (LPA). This enzyme utilizes acyl-phosphate as fatty acyl donor, but not acyl-CoA or acyl-ACP.</text>
</comment>
<dbReference type="EC" id="2.3.1.275" evidence="10"/>
<keyword evidence="8 10" id="KW-0594">Phospholipid biosynthesis</keyword>
<proteinExistence type="inferred from homology"/>
<comment type="similarity">
    <text evidence="10">Belongs to the PlsY family.</text>
</comment>
<comment type="catalytic activity">
    <reaction evidence="10">
        <text>an acyl phosphate + sn-glycerol 3-phosphate = a 1-acyl-sn-glycero-3-phosphate + phosphate</text>
        <dbReference type="Rhea" id="RHEA:34075"/>
        <dbReference type="ChEBI" id="CHEBI:43474"/>
        <dbReference type="ChEBI" id="CHEBI:57597"/>
        <dbReference type="ChEBI" id="CHEBI:57970"/>
        <dbReference type="ChEBI" id="CHEBI:59918"/>
        <dbReference type="EC" id="2.3.1.275"/>
    </reaction>
</comment>
<accession>A0AAJ0X9J0</accession>
<feature type="transmembrane region" description="Helical" evidence="10">
    <location>
        <begin position="6"/>
        <end position="28"/>
    </location>
</feature>
<evidence type="ECO:0000256" key="9">
    <source>
        <dbReference type="ARBA" id="ARBA00023264"/>
    </source>
</evidence>
<feature type="transmembrane region" description="Helical" evidence="10">
    <location>
        <begin position="124"/>
        <end position="144"/>
    </location>
</feature>
<gene>
    <name evidence="10 11" type="primary">plsY</name>
    <name evidence="11" type="ORF">CKO40_06050</name>
</gene>
<keyword evidence="7 10" id="KW-0472">Membrane</keyword>
<dbReference type="Proteomes" id="UP001296776">
    <property type="component" value="Unassembled WGS sequence"/>
</dbReference>
<keyword evidence="11" id="KW-0012">Acyltransferase</keyword>
<dbReference type="PANTHER" id="PTHR30309:SF0">
    <property type="entry name" value="GLYCEROL-3-PHOSPHATE ACYLTRANSFERASE-RELATED"/>
    <property type="match status" value="1"/>
</dbReference>
<evidence type="ECO:0000256" key="4">
    <source>
        <dbReference type="ARBA" id="ARBA00022692"/>
    </source>
</evidence>
<evidence type="ECO:0000256" key="3">
    <source>
        <dbReference type="ARBA" id="ARBA00022679"/>
    </source>
</evidence>
<evidence type="ECO:0000313" key="12">
    <source>
        <dbReference type="Proteomes" id="UP001296776"/>
    </source>
</evidence>
<dbReference type="GO" id="GO:0043772">
    <property type="term" value="F:acyl-phosphate glycerol-3-phosphate acyltransferase activity"/>
    <property type="evidence" value="ECO:0007669"/>
    <property type="project" value="UniProtKB-UniRule"/>
</dbReference>
<dbReference type="HAMAP" id="MF_01043">
    <property type="entry name" value="PlsY"/>
    <property type="match status" value="1"/>
</dbReference>
<keyword evidence="4 10" id="KW-0812">Transmembrane</keyword>
<evidence type="ECO:0000256" key="6">
    <source>
        <dbReference type="ARBA" id="ARBA00023098"/>
    </source>
</evidence>
<evidence type="ECO:0000313" key="11">
    <source>
        <dbReference type="EMBL" id="MBK1704120.1"/>
    </source>
</evidence>
<comment type="subunit">
    <text evidence="10">Probably interacts with PlsX.</text>
</comment>
<dbReference type="AlphaFoldDB" id="A0AAJ0X9J0"/>
<keyword evidence="2 10" id="KW-0444">Lipid biosynthesis</keyword>
<keyword evidence="12" id="KW-1185">Reference proteome</keyword>
<keyword evidence="5 10" id="KW-1133">Transmembrane helix</keyword>
<dbReference type="EMBL" id="NRSJ01000007">
    <property type="protein sequence ID" value="MBK1704120.1"/>
    <property type="molecule type" value="Genomic_DNA"/>
</dbReference>
<reference evidence="11" key="2">
    <citation type="journal article" date="2020" name="Microorganisms">
        <title>Osmotic Adaptation and Compatible Solute Biosynthesis of Phototrophic Bacteria as Revealed from Genome Analyses.</title>
        <authorList>
            <person name="Imhoff J.F."/>
            <person name="Rahn T."/>
            <person name="Kunzel S."/>
            <person name="Keller A."/>
            <person name="Neulinger S.C."/>
        </authorList>
    </citation>
    <scope>NUCLEOTIDE SEQUENCE</scope>
    <source>
        <strain evidence="11">DSM 11080</strain>
    </source>
</reference>
<dbReference type="GO" id="GO:0005886">
    <property type="term" value="C:plasma membrane"/>
    <property type="evidence" value="ECO:0007669"/>
    <property type="project" value="UniProtKB-SubCell"/>
</dbReference>
<dbReference type="GO" id="GO:0008654">
    <property type="term" value="P:phospholipid biosynthetic process"/>
    <property type="evidence" value="ECO:0007669"/>
    <property type="project" value="UniProtKB-UniRule"/>
</dbReference>
<reference evidence="11" key="1">
    <citation type="submission" date="2017-08" db="EMBL/GenBank/DDBJ databases">
        <authorList>
            <person name="Imhoff J.F."/>
            <person name="Rahn T."/>
            <person name="Kuenzel S."/>
            <person name="Neulinger S.C."/>
        </authorList>
    </citation>
    <scope>NUCLEOTIDE SEQUENCE</scope>
    <source>
        <strain evidence="11">DSM 11080</strain>
    </source>
</reference>
<dbReference type="Pfam" id="PF02660">
    <property type="entry name" value="G3P_acyltransf"/>
    <property type="match status" value="1"/>
</dbReference>
<evidence type="ECO:0000256" key="5">
    <source>
        <dbReference type="ARBA" id="ARBA00022989"/>
    </source>
</evidence>
<protein>
    <recommendedName>
        <fullName evidence="10">Glycerol-3-phosphate acyltransferase</fullName>
    </recommendedName>
    <alternativeName>
        <fullName evidence="10">Acyl-PO4 G3P acyltransferase</fullName>
    </alternativeName>
    <alternativeName>
        <fullName evidence="10">Acyl-phosphate--glycerol-3-phosphate acyltransferase</fullName>
    </alternativeName>
    <alternativeName>
        <fullName evidence="10">G3P acyltransferase</fullName>
        <shortName evidence="10">GPAT</shortName>
        <ecNumber evidence="10">2.3.1.275</ecNumber>
    </alternativeName>
    <alternativeName>
        <fullName evidence="10">Lysophosphatidic acid synthase</fullName>
        <shortName evidence="10">LPA synthase</shortName>
    </alternativeName>
</protein>
<sequence length="227" mass="23682">MNTLLLFDLTLVAAAYLLGSISSAIIVCRLMRLPDPRTQGSGNPGATNVLRIGGPKARKAAAITLFGDSLKGFLPMFAAHLLGATGIVDASAWLLAGVGLAAFLGHLYPVFFGFKGGKGVATALGVQFGLLLPLGAAVAAIWLFVAKVLKVSSASALISMALAPLLVWLLWPLHAEQGTAVLVGMQTLMTLILFWRHRSNIRNLLAGTEGRIGDDRGPDEPSPGTTS</sequence>
<organism evidence="11 12">
    <name type="scientific">Halochromatium glycolicum</name>
    <dbReference type="NCBI Taxonomy" id="85075"/>
    <lineage>
        <taxon>Bacteria</taxon>
        <taxon>Pseudomonadati</taxon>
        <taxon>Pseudomonadota</taxon>
        <taxon>Gammaproteobacteria</taxon>
        <taxon>Chromatiales</taxon>
        <taxon>Chromatiaceae</taxon>
        <taxon>Halochromatium</taxon>
    </lineage>
</organism>